<organism evidence="6 7">
    <name type="scientific">[Clostridium] hylemonae DSM 15053</name>
    <dbReference type="NCBI Taxonomy" id="553973"/>
    <lineage>
        <taxon>Bacteria</taxon>
        <taxon>Bacillati</taxon>
        <taxon>Bacillota</taxon>
        <taxon>Clostridia</taxon>
        <taxon>Lachnospirales</taxon>
        <taxon>Lachnospiraceae</taxon>
    </lineage>
</organism>
<dbReference type="GO" id="GO:0005524">
    <property type="term" value="F:ATP binding"/>
    <property type="evidence" value="ECO:0007669"/>
    <property type="project" value="UniProtKB-KW"/>
</dbReference>
<gene>
    <name evidence="6" type="ORF">CLOHYLEM_05235</name>
</gene>
<dbReference type="PROSITE" id="PS50893">
    <property type="entry name" value="ABC_TRANSPORTER_2"/>
    <property type="match status" value="1"/>
</dbReference>
<evidence type="ECO:0000256" key="1">
    <source>
        <dbReference type="ARBA" id="ARBA00005417"/>
    </source>
</evidence>
<name>C0BZJ5_9FIRM</name>
<dbReference type="InterPro" id="IPR003439">
    <property type="entry name" value="ABC_transporter-like_ATP-bd"/>
</dbReference>
<dbReference type="SUPFAM" id="SSF52540">
    <property type="entry name" value="P-loop containing nucleoside triphosphate hydrolases"/>
    <property type="match status" value="1"/>
</dbReference>
<dbReference type="STRING" id="553973.CLOHYLEM_05235"/>
<dbReference type="EMBL" id="ABYI02000019">
    <property type="protein sequence ID" value="EEG74573.1"/>
    <property type="molecule type" value="Genomic_DNA"/>
</dbReference>
<evidence type="ECO:0000259" key="5">
    <source>
        <dbReference type="PROSITE" id="PS50893"/>
    </source>
</evidence>
<accession>C0BZJ5</accession>
<dbReference type="HOGENOM" id="CLU_000604_1_2_9"/>
<sequence length="262" mass="29509">MRSRVMIEIKNLTKIYKLNKKQMLESKTKNPKKTAVDNLSLTAREGEIYGLLGPNGAGKTTTLRCIATLIKPSDGEIYVGGHEVQKEPEAVRESIGFLTSDIKLDEQFDVDYMFGFFGRLHNVPQDVLEKRKEELFTYFGIKDFAHKQIKELSTGMKQKAAIAVSLVHDPDIVIFDEPTNGLDIVTARSVTDYLRKLREDGKLVIVSTHIMSEAEKLCDRIGVIIDGSKVAEGSLQELLNMTGTDDLEDAFFELYKERKGEM</sequence>
<protein>
    <submittedName>
        <fullName evidence="6">ABC transporter, ATP-binding protein</fullName>
    </submittedName>
</protein>
<keyword evidence="7" id="KW-1185">Reference proteome</keyword>
<reference evidence="6" key="1">
    <citation type="submission" date="2009-02" db="EMBL/GenBank/DDBJ databases">
        <authorList>
            <person name="Fulton L."/>
            <person name="Clifton S."/>
            <person name="Fulton B."/>
            <person name="Xu J."/>
            <person name="Minx P."/>
            <person name="Pepin K.H."/>
            <person name="Johnson M."/>
            <person name="Bhonagiri V."/>
            <person name="Nash W.E."/>
            <person name="Mardis E.R."/>
            <person name="Wilson R.K."/>
        </authorList>
    </citation>
    <scope>NUCLEOTIDE SEQUENCE [LARGE SCALE GENOMIC DNA]</scope>
    <source>
        <strain evidence="6">DSM 15053</strain>
    </source>
</reference>
<proteinExistence type="inferred from homology"/>
<comment type="similarity">
    <text evidence="1">Belongs to the ABC transporter superfamily.</text>
</comment>
<evidence type="ECO:0000313" key="6">
    <source>
        <dbReference type="EMBL" id="EEG74573.1"/>
    </source>
</evidence>
<dbReference type="SMART" id="SM00382">
    <property type="entry name" value="AAA"/>
    <property type="match status" value="1"/>
</dbReference>
<dbReference type="AlphaFoldDB" id="C0BZJ5"/>
<keyword evidence="2" id="KW-0813">Transport</keyword>
<dbReference type="InterPro" id="IPR050763">
    <property type="entry name" value="ABC_transporter_ATP-binding"/>
</dbReference>
<comment type="caution">
    <text evidence="6">The sequence shown here is derived from an EMBL/GenBank/DDBJ whole genome shotgun (WGS) entry which is preliminary data.</text>
</comment>
<dbReference type="InterPro" id="IPR003593">
    <property type="entry name" value="AAA+_ATPase"/>
</dbReference>
<dbReference type="InterPro" id="IPR027417">
    <property type="entry name" value="P-loop_NTPase"/>
</dbReference>
<keyword evidence="3" id="KW-0547">Nucleotide-binding</keyword>
<evidence type="ECO:0000256" key="2">
    <source>
        <dbReference type="ARBA" id="ARBA00022448"/>
    </source>
</evidence>
<evidence type="ECO:0000313" key="7">
    <source>
        <dbReference type="Proteomes" id="UP000004893"/>
    </source>
</evidence>
<feature type="domain" description="ABC transporter" evidence="5">
    <location>
        <begin position="7"/>
        <end position="251"/>
    </location>
</feature>
<dbReference type="Proteomes" id="UP000004893">
    <property type="component" value="Unassembled WGS sequence"/>
</dbReference>
<dbReference type="Pfam" id="PF00005">
    <property type="entry name" value="ABC_tran"/>
    <property type="match status" value="1"/>
</dbReference>
<evidence type="ECO:0000256" key="4">
    <source>
        <dbReference type="ARBA" id="ARBA00022840"/>
    </source>
</evidence>
<dbReference type="PANTHER" id="PTHR42711">
    <property type="entry name" value="ABC TRANSPORTER ATP-BINDING PROTEIN"/>
    <property type="match status" value="1"/>
</dbReference>
<evidence type="ECO:0000256" key="3">
    <source>
        <dbReference type="ARBA" id="ARBA00022741"/>
    </source>
</evidence>
<keyword evidence="4 6" id="KW-0067">ATP-binding</keyword>
<reference evidence="6" key="2">
    <citation type="submission" date="2013-06" db="EMBL/GenBank/DDBJ databases">
        <title>Draft genome sequence of Clostridium hylemonae (DSM 15053).</title>
        <authorList>
            <person name="Sudarsanam P."/>
            <person name="Ley R."/>
            <person name="Guruge J."/>
            <person name="Turnbaugh P.J."/>
            <person name="Mahowald M."/>
            <person name="Liep D."/>
            <person name="Gordon J."/>
        </authorList>
    </citation>
    <scope>NUCLEOTIDE SEQUENCE</scope>
    <source>
        <strain evidence="6">DSM 15053</strain>
    </source>
</reference>
<dbReference type="eggNOG" id="COG1131">
    <property type="taxonomic scope" value="Bacteria"/>
</dbReference>
<dbReference type="Gene3D" id="3.40.50.300">
    <property type="entry name" value="P-loop containing nucleotide triphosphate hydrolases"/>
    <property type="match status" value="1"/>
</dbReference>
<dbReference type="GO" id="GO:0016887">
    <property type="term" value="F:ATP hydrolysis activity"/>
    <property type="evidence" value="ECO:0007669"/>
    <property type="project" value="InterPro"/>
</dbReference>
<dbReference type="PANTHER" id="PTHR42711:SF5">
    <property type="entry name" value="ABC TRANSPORTER ATP-BINDING PROTEIN NATA"/>
    <property type="match status" value="1"/>
</dbReference>